<organism evidence="1 2">
    <name type="scientific">Paenibacillus yonginensis</name>
    <dbReference type="NCBI Taxonomy" id="1462996"/>
    <lineage>
        <taxon>Bacteria</taxon>
        <taxon>Bacillati</taxon>
        <taxon>Bacillota</taxon>
        <taxon>Bacilli</taxon>
        <taxon>Bacillales</taxon>
        <taxon>Paenibacillaceae</taxon>
        <taxon>Paenibacillus</taxon>
    </lineage>
</organism>
<evidence type="ECO:0008006" key="3">
    <source>
        <dbReference type="Google" id="ProtNLM"/>
    </source>
</evidence>
<keyword evidence="2" id="KW-1185">Reference proteome</keyword>
<name>A0A1B1N769_9BACL</name>
<evidence type="ECO:0000313" key="1">
    <source>
        <dbReference type="EMBL" id="ANS77254.1"/>
    </source>
</evidence>
<dbReference type="Gene3D" id="3.30.470.20">
    <property type="entry name" value="ATP-grasp fold, B domain"/>
    <property type="match status" value="1"/>
</dbReference>
<dbReference type="AlphaFoldDB" id="A0A1B1N769"/>
<dbReference type="Proteomes" id="UP000092573">
    <property type="component" value="Chromosome"/>
</dbReference>
<dbReference type="STRING" id="1462996.AWM70_14145"/>
<dbReference type="SUPFAM" id="SSF56059">
    <property type="entry name" value="Glutathione synthetase ATP-binding domain-like"/>
    <property type="match status" value="1"/>
</dbReference>
<proteinExistence type="predicted"/>
<reference evidence="1 2" key="1">
    <citation type="submission" date="2016-01" db="EMBL/GenBank/DDBJ databases">
        <title>Complete Genome Sequence of Paenibacillus yonginensis DCY84, a novel Plant Growth-Promoting Bacteria with Elicitation of Induced Systemic Resistance.</title>
        <authorList>
            <person name="Kim Y.J."/>
            <person name="Yang D.C."/>
            <person name="Sukweenadhi J."/>
        </authorList>
    </citation>
    <scope>NUCLEOTIDE SEQUENCE [LARGE SCALE GENOMIC DNA]</scope>
    <source>
        <strain evidence="1 2">DCY84</strain>
    </source>
</reference>
<protein>
    <recommendedName>
        <fullName evidence="3">ATP-grasp domain-containing protein</fullName>
    </recommendedName>
</protein>
<accession>A0A1B1N769</accession>
<dbReference type="InterPro" id="IPR026838">
    <property type="entry name" value="YheC/D"/>
</dbReference>
<dbReference type="Pfam" id="PF14398">
    <property type="entry name" value="ATPgrasp_YheCD"/>
    <property type="match status" value="1"/>
</dbReference>
<sequence>MHRGIPAGRTGKEALALYEDGAAVYGLIPCYLRLEDIRTDRETSPVYMLRGEQYVRAVVPTPRVIHNRAIYSGKGAEQKIARLGQQGITVFNANTRFPKDQIHLLLAGHPSLAGCQPTTMPATLNSISFMMQQYDDLILKPVRGSVGQGIMRMRQVNGVWKLLYRSSSSSGSRRKRSGRWVETRLAPGPGSRIALPPPVARQLRRIPYLVQERLPLAEFDGRPFDLRITVQRGLDGSWGITGQFAKLAAPGGFLSNIAQGGSAYPAESILSAVMPPRMAVSALAGARSLALKVAEYLSARLPLLADLGLDIGITDTGRIYFIECNGRDQRYGFREAGMDTLWRASYRQPMAFARHLLMEQSERPLPALFVP</sequence>
<gene>
    <name evidence="1" type="ORF">AWM70_14145</name>
</gene>
<evidence type="ECO:0000313" key="2">
    <source>
        <dbReference type="Proteomes" id="UP000092573"/>
    </source>
</evidence>
<dbReference type="KEGG" id="pyg:AWM70_14145"/>
<dbReference type="EMBL" id="CP014167">
    <property type="protein sequence ID" value="ANS77254.1"/>
    <property type="molecule type" value="Genomic_DNA"/>
</dbReference>